<accession>A0A1V2LAT2</accession>
<dbReference type="InterPro" id="IPR002772">
    <property type="entry name" value="Glyco_hydro_3_C"/>
</dbReference>
<gene>
    <name evidence="17" type="ORF">BON22_1083</name>
</gene>
<dbReference type="InterPro" id="IPR001764">
    <property type="entry name" value="Glyco_hydro_3_N"/>
</dbReference>
<keyword evidence="11 14" id="KW-0119">Carbohydrate metabolism</keyword>
<comment type="catalytic activity">
    <reaction evidence="1 14">
        <text>Hydrolysis of terminal, non-reducing beta-D-glucosyl residues with release of beta-D-glucose.</text>
        <dbReference type="EC" id="3.2.1.21"/>
    </reaction>
</comment>
<evidence type="ECO:0000313" key="18">
    <source>
        <dbReference type="Proteomes" id="UP000189513"/>
    </source>
</evidence>
<evidence type="ECO:0000256" key="8">
    <source>
        <dbReference type="ARBA" id="ARBA00022801"/>
    </source>
</evidence>
<dbReference type="Pfam" id="PF01915">
    <property type="entry name" value="Glyco_hydro_3_C"/>
    <property type="match status" value="1"/>
</dbReference>
<dbReference type="Pfam" id="PF00933">
    <property type="entry name" value="Glyco_hydro_3"/>
    <property type="match status" value="1"/>
</dbReference>
<dbReference type="GO" id="GO:0008422">
    <property type="term" value="F:beta-glucosidase activity"/>
    <property type="evidence" value="ECO:0007669"/>
    <property type="project" value="UniProtKB-EC"/>
</dbReference>
<comment type="similarity">
    <text evidence="4 14">Belongs to the glycosyl hydrolase 3 family.</text>
</comment>
<dbReference type="InterPro" id="IPR019800">
    <property type="entry name" value="Glyco_hydro_3_AS"/>
</dbReference>
<evidence type="ECO:0000256" key="1">
    <source>
        <dbReference type="ARBA" id="ARBA00000448"/>
    </source>
</evidence>
<dbReference type="EMBL" id="MPUK01000002">
    <property type="protein sequence ID" value="ONH68997.1"/>
    <property type="molecule type" value="Genomic_DNA"/>
</dbReference>
<evidence type="ECO:0000256" key="4">
    <source>
        <dbReference type="ARBA" id="ARBA00005336"/>
    </source>
</evidence>
<feature type="domain" description="Fibronectin type III-like" evidence="16">
    <location>
        <begin position="733"/>
        <end position="799"/>
    </location>
</feature>
<dbReference type="AlphaFoldDB" id="A0A1V2LAT2"/>
<keyword evidence="9" id="KW-0136">Cellulose degradation</keyword>
<comment type="subcellular location">
    <subcellularLocation>
        <location evidence="2">Secreted</location>
    </subcellularLocation>
</comment>
<dbReference type="PRINTS" id="PR00133">
    <property type="entry name" value="GLHYDRLASE3"/>
</dbReference>
<dbReference type="PANTHER" id="PTHR42715:SF5">
    <property type="entry name" value="BETA-GLUCOSIDASE M-RELATED"/>
    <property type="match status" value="1"/>
</dbReference>
<evidence type="ECO:0000256" key="15">
    <source>
        <dbReference type="SAM" id="SignalP"/>
    </source>
</evidence>
<dbReference type="GO" id="GO:0005576">
    <property type="term" value="C:extracellular region"/>
    <property type="evidence" value="ECO:0007669"/>
    <property type="project" value="UniProtKB-SubCell"/>
</dbReference>
<dbReference type="UniPathway" id="UPA00696"/>
<keyword evidence="13 14" id="KW-0624">Polysaccharide degradation</keyword>
<keyword evidence="10" id="KW-0325">Glycoprotein</keyword>
<keyword evidence="12 14" id="KW-0326">Glycosidase</keyword>
<dbReference type="Pfam" id="PF14310">
    <property type="entry name" value="Fn3-like"/>
    <property type="match status" value="1"/>
</dbReference>
<evidence type="ECO:0000256" key="10">
    <source>
        <dbReference type="ARBA" id="ARBA00023180"/>
    </source>
</evidence>
<feature type="signal peptide" evidence="15">
    <location>
        <begin position="1"/>
        <end position="19"/>
    </location>
</feature>
<reference evidence="18" key="1">
    <citation type="journal article" date="2017" name="Genome Announc.">
        <title>Genome sequences of Cyberlindnera fabianii 65, Pichia kudriavzevii 129, and Saccharomyces cerevisiae 131 isolated from fermented masau fruits in Zimbabwe.</title>
        <authorList>
            <person name="van Rijswijck I.M.H."/>
            <person name="Derks M.F.L."/>
            <person name="Abee T."/>
            <person name="de Ridder D."/>
            <person name="Smid E.J."/>
        </authorList>
    </citation>
    <scope>NUCLEOTIDE SEQUENCE [LARGE SCALE GENOMIC DNA]</scope>
    <source>
        <strain evidence="18">65</strain>
    </source>
</reference>
<evidence type="ECO:0000256" key="2">
    <source>
        <dbReference type="ARBA" id="ARBA00004613"/>
    </source>
</evidence>
<evidence type="ECO:0000256" key="12">
    <source>
        <dbReference type="ARBA" id="ARBA00023295"/>
    </source>
</evidence>
<dbReference type="STRING" id="36022.A0A1V2LAT2"/>
<dbReference type="Gene3D" id="3.20.20.300">
    <property type="entry name" value="Glycoside hydrolase, family 3, N-terminal domain"/>
    <property type="match status" value="1"/>
</dbReference>
<dbReference type="SMART" id="SM01217">
    <property type="entry name" value="Fn3_like"/>
    <property type="match status" value="1"/>
</dbReference>
<dbReference type="OMA" id="WENIATV"/>
<sequence>MLLLSKTTCLAILAAVAVADEASNTTDANAAADAAQRELQWSYGGSESFYPTPQANGAGGWADAFSKAKALVAQMTNDEKNNMTYGFTTTANGCSGVSGSVPRLNFPGLCLQDAGNGVRGTDFVNAYPAGVHVGAAWNKNLAYQRGLHMGKEFEVKGANVALGPVVGPVGRLAKGGRNWEGFSNDPYLTGSLGSETVNGIQENVVACVKHIIGNEQETMRNPLFFETYNNSVSVEIDDKTMHELYLWPFQDTVKAGAGAIMASYNRVNNTYASQNSKTLNGLLKHELGFQGFVMSDWYAQHTGIASANAGLDMTMPSSKYWLDGNLTLAVNNGTVSQDRLDDMAIRILAAWYRYSDESAQGQGIPFNVLAPHEIVDARDPASKPVLFQGAVEGHVLVKNTDNALPLKDPKLVSIFGYDAQAAQIGFPHLDMTTLSNFGLLNTLTYTNGSDVDDSNILALFLTSQDPYMEGPGVSLNGTLICGGGSGGNTPAYIDAPLDAFVREAYESNFVVSHDVVSIDPNVQSESDACIVFVNDLASEGWDRPNLADPLSDELIQNVASKCSNTIVVIHNAGVRLVDRWIDHENITAVIYGHLPGQDSGRAITEIIFGRQSPSGRLPYTVAKNESDYGHLLNPVYPQDDAPYYPQDNFTEGVYIDYKHFIKNNIEPRYAFGYGLTYTEFTYSNLNVSTATGVNTEEYPPSDEITEGGVASLWDVIATVTVTVENTGNYTASEVAQLYVGIPDAPEKQLRGYEKQAIAPGESAEFVFQLTRRDLSTWDVVAQKWKLASGDYQIYVGKSVLDIQQQSTLFI</sequence>
<dbReference type="Gene3D" id="3.40.50.1700">
    <property type="entry name" value="Glycoside hydrolase family 3 C-terminal domain"/>
    <property type="match status" value="1"/>
</dbReference>
<evidence type="ECO:0000256" key="7">
    <source>
        <dbReference type="ARBA" id="ARBA00022729"/>
    </source>
</evidence>
<dbReference type="GO" id="GO:0030245">
    <property type="term" value="P:cellulose catabolic process"/>
    <property type="evidence" value="ECO:0007669"/>
    <property type="project" value="UniProtKB-UniPathway"/>
</dbReference>
<dbReference type="SUPFAM" id="SSF52279">
    <property type="entry name" value="Beta-D-glucan exohydrolase, C-terminal domain"/>
    <property type="match status" value="1"/>
</dbReference>
<dbReference type="Gene3D" id="2.60.40.10">
    <property type="entry name" value="Immunoglobulins"/>
    <property type="match status" value="1"/>
</dbReference>
<dbReference type="EC" id="3.2.1.21" evidence="5 14"/>
<evidence type="ECO:0000259" key="16">
    <source>
        <dbReference type="SMART" id="SM01217"/>
    </source>
</evidence>
<keyword evidence="8 14" id="KW-0378">Hydrolase</keyword>
<keyword evidence="7 15" id="KW-0732">Signal</keyword>
<dbReference type="InterPro" id="IPR013783">
    <property type="entry name" value="Ig-like_fold"/>
</dbReference>
<evidence type="ECO:0000256" key="13">
    <source>
        <dbReference type="ARBA" id="ARBA00023326"/>
    </source>
</evidence>
<comment type="caution">
    <text evidence="17">The sequence shown here is derived from an EMBL/GenBank/DDBJ whole genome shotgun (WGS) entry which is preliminary data.</text>
</comment>
<dbReference type="FunFam" id="3.20.20.300:FF:000002">
    <property type="entry name" value="Probable beta-glucosidase"/>
    <property type="match status" value="1"/>
</dbReference>
<evidence type="ECO:0000256" key="14">
    <source>
        <dbReference type="RuleBase" id="RU361161"/>
    </source>
</evidence>
<evidence type="ECO:0000256" key="9">
    <source>
        <dbReference type="ARBA" id="ARBA00023001"/>
    </source>
</evidence>
<organism evidence="17 18">
    <name type="scientific">Cyberlindnera fabianii</name>
    <name type="common">Yeast</name>
    <name type="synonym">Hansenula fabianii</name>
    <dbReference type="NCBI Taxonomy" id="36022"/>
    <lineage>
        <taxon>Eukaryota</taxon>
        <taxon>Fungi</taxon>
        <taxon>Dikarya</taxon>
        <taxon>Ascomycota</taxon>
        <taxon>Saccharomycotina</taxon>
        <taxon>Saccharomycetes</taxon>
        <taxon>Phaffomycetales</taxon>
        <taxon>Phaffomycetaceae</taxon>
        <taxon>Cyberlindnera</taxon>
    </lineage>
</organism>
<dbReference type="PROSITE" id="PS00775">
    <property type="entry name" value="GLYCOSYL_HYDROL_F3"/>
    <property type="match status" value="1"/>
</dbReference>
<keyword evidence="6" id="KW-0964">Secreted</keyword>
<comment type="pathway">
    <text evidence="3 14">Glycan metabolism; cellulose degradation.</text>
</comment>
<evidence type="ECO:0000256" key="5">
    <source>
        <dbReference type="ARBA" id="ARBA00012744"/>
    </source>
</evidence>
<feature type="chain" id="PRO_5012256993" description="beta-glucosidase" evidence="15">
    <location>
        <begin position="20"/>
        <end position="810"/>
    </location>
</feature>
<dbReference type="InterPro" id="IPR017853">
    <property type="entry name" value="GH"/>
</dbReference>
<dbReference type="InterPro" id="IPR036881">
    <property type="entry name" value="Glyco_hydro_3_C_sf"/>
</dbReference>
<dbReference type="InterPro" id="IPR036962">
    <property type="entry name" value="Glyco_hydro_3_N_sf"/>
</dbReference>
<dbReference type="FunFam" id="2.60.40.10:FF:000757">
    <property type="entry name" value="Beta-glucosidase G"/>
    <property type="match status" value="1"/>
</dbReference>
<protein>
    <recommendedName>
        <fullName evidence="5 14">beta-glucosidase</fullName>
        <ecNumber evidence="5 14">3.2.1.21</ecNumber>
    </recommendedName>
</protein>
<evidence type="ECO:0000256" key="11">
    <source>
        <dbReference type="ARBA" id="ARBA00023277"/>
    </source>
</evidence>
<dbReference type="Proteomes" id="UP000189513">
    <property type="component" value="Unassembled WGS sequence"/>
</dbReference>
<keyword evidence="18" id="KW-1185">Reference proteome</keyword>
<dbReference type="InterPro" id="IPR026891">
    <property type="entry name" value="Fn3-like"/>
</dbReference>
<evidence type="ECO:0000256" key="3">
    <source>
        <dbReference type="ARBA" id="ARBA00004987"/>
    </source>
</evidence>
<proteinExistence type="inferred from homology"/>
<evidence type="ECO:0000313" key="17">
    <source>
        <dbReference type="EMBL" id="ONH68997.1"/>
    </source>
</evidence>
<evidence type="ECO:0000256" key="6">
    <source>
        <dbReference type="ARBA" id="ARBA00022525"/>
    </source>
</evidence>
<dbReference type="VEuPathDB" id="FungiDB:BON22_1083"/>
<dbReference type="PANTHER" id="PTHR42715">
    <property type="entry name" value="BETA-GLUCOSIDASE"/>
    <property type="match status" value="1"/>
</dbReference>
<name>A0A1V2LAT2_CYBFA</name>
<dbReference type="SUPFAM" id="SSF51445">
    <property type="entry name" value="(Trans)glycosidases"/>
    <property type="match status" value="1"/>
</dbReference>
<dbReference type="InterPro" id="IPR050288">
    <property type="entry name" value="Cellulose_deg_GH3"/>
</dbReference>